<dbReference type="InterPro" id="IPR012334">
    <property type="entry name" value="Pectin_lyas_fold"/>
</dbReference>
<evidence type="ECO:0000256" key="3">
    <source>
        <dbReference type="ARBA" id="ARBA00022525"/>
    </source>
</evidence>
<dbReference type="Gene3D" id="2.160.20.10">
    <property type="entry name" value="Single-stranded right-handed beta-helix, Pectin lyase-like"/>
    <property type="match status" value="1"/>
</dbReference>
<evidence type="ECO:0000256" key="12">
    <source>
        <dbReference type="ARBA" id="ARBA00038933"/>
    </source>
</evidence>
<keyword evidence="10" id="KW-0961">Cell wall biogenesis/degradation</keyword>
<feature type="chain" id="PRO_5018007033" description="galacturonan 1,4-alpha-galacturonidase" evidence="17">
    <location>
        <begin position="20"/>
        <end position="469"/>
    </location>
</feature>
<evidence type="ECO:0000256" key="2">
    <source>
        <dbReference type="ARBA" id="ARBA00008834"/>
    </source>
</evidence>
<dbReference type="PANTHER" id="PTHR31736:SF11">
    <property type="entry name" value="EXOPOLYGALACTURONASE C-RELATED"/>
    <property type="match status" value="1"/>
</dbReference>
<name>A0A3M7FF78_HORWE</name>
<keyword evidence="7" id="KW-1015">Disulfide bond</keyword>
<accession>A0A3M7FF78</accession>
<keyword evidence="8" id="KW-0325">Glycoprotein</keyword>
<protein>
    <recommendedName>
        <fullName evidence="12">galacturonan 1,4-alpha-galacturonidase</fullName>
        <ecNumber evidence="12">3.2.1.67</ecNumber>
    </recommendedName>
    <alternativeName>
        <fullName evidence="13">Galacturan 1,4-alpha-galacturonidase C</fullName>
    </alternativeName>
    <alternativeName>
        <fullName evidence="14">Poly(1,4-alpha-D-galacturonide)galacturonohydrolase C</fullName>
    </alternativeName>
</protein>
<dbReference type="InterPro" id="IPR000743">
    <property type="entry name" value="Glyco_hydro_28"/>
</dbReference>
<keyword evidence="4 17" id="KW-0732">Signal</keyword>
<organism evidence="18 19">
    <name type="scientific">Hortaea werneckii</name>
    <name type="common">Black yeast</name>
    <name type="synonym">Cladosporium werneckii</name>
    <dbReference type="NCBI Taxonomy" id="91943"/>
    <lineage>
        <taxon>Eukaryota</taxon>
        <taxon>Fungi</taxon>
        <taxon>Dikarya</taxon>
        <taxon>Ascomycota</taxon>
        <taxon>Pezizomycotina</taxon>
        <taxon>Dothideomycetes</taxon>
        <taxon>Dothideomycetidae</taxon>
        <taxon>Mycosphaerellales</taxon>
        <taxon>Teratosphaeriaceae</taxon>
        <taxon>Hortaea</taxon>
    </lineage>
</organism>
<dbReference type="GO" id="GO:0004650">
    <property type="term" value="F:polygalacturonase activity"/>
    <property type="evidence" value="ECO:0007669"/>
    <property type="project" value="InterPro"/>
</dbReference>
<dbReference type="Proteomes" id="UP000268823">
    <property type="component" value="Unassembled WGS sequence"/>
</dbReference>
<dbReference type="OrthoDB" id="187139at2759"/>
<evidence type="ECO:0000256" key="14">
    <source>
        <dbReference type="ARBA" id="ARBA00042262"/>
    </source>
</evidence>
<evidence type="ECO:0000256" key="5">
    <source>
        <dbReference type="ARBA" id="ARBA00022737"/>
    </source>
</evidence>
<evidence type="ECO:0000256" key="16">
    <source>
        <dbReference type="RuleBase" id="RU361169"/>
    </source>
</evidence>
<sequence>MPTLQASILASCLALAASAAPTSQHKTCEVPSQYASSNGTADDSPAIAKAFADCADGGTICFAEGVEYNVFKPIEATNLSHVTIEMMGNLNLPQDIPYVQNLSVDHWFVFEGPGLHYISTTNVSTGWINSYGQAWWDANEYPNTGIDGRPHLISIDTTGGKIQNFKSRKPIAWGMSVDGSDIEIDGMVVDAYSATGSFPFNTDGMDLGGTDITVTNSVIYNGDDAFAINDGAHNVYIKDATIGYQTHGMSIGSLGSDQAEFANVSNITFDGVSVINGIYGARFKSWQGGQGLAKDITWKNIDVYNVTFPIFVTQTYIDQGDKDGDARPNNSSVNMENFTWTNWTGTINTYMPGDGSCASDVSHLFFSQNQKPQPPSFFSSSPIELLTNKSTLVSAQPCWYNVGLPDLAHTEAVILECNSATSCRNFELSNIQVIPQSMAPPTIICMNAEAELNPDLGFDCRNGTFVPMA</sequence>
<dbReference type="GO" id="GO:0005576">
    <property type="term" value="C:extracellular region"/>
    <property type="evidence" value="ECO:0007669"/>
    <property type="project" value="UniProtKB-SubCell"/>
</dbReference>
<dbReference type="AlphaFoldDB" id="A0A3M7FF78"/>
<keyword evidence="9 16" id="KW-0326">Glycosidase</keyword>
<dbReference type="GO" id="GO:0047911">
    <property type="term" value="F:galacturan 1,4-alpha-galacturonidase activity"/>
    <property type="evidence" value="ECO:0007669"/>
    <property type="project" value="UniProtKB-EC"/>
</dbReference>
<comment type="catalytic activity">
    <reaction evidence="15">
        <text>[(1-&gt;4)-alpha-D-galacturonosyl](n) + H2O = alpha-D-galacturonate + [(1-&gt;4)-alpha-D-galacturonosyl](n-1)</text>
        <dbReference type="Rhea" id="RHEA:14117"/>
        <dbReference type="Rhea" id="RHEA-COMP:14570"/>
        <dbReference type="Rhea" id="RHEA-COMP:14572"/>
        <dbReference type="ChEBI" id="CHEBI:15377"/>
        <dbReference type="ChEBI" id="CHEBI:58658"/>
        <dbReference type="ChEBI" id="CHEBI:140523"/>
        <dbReference type="EC" id="3.2.1.67"/>
    </reaction>
</comment>
<evidence type="ECO:0000256" key="13">
    <source>
        <dbReference type="ARBA" id="ARBA00041474"/>
    </source>
</evidence>
<dbReference type="InterPro" id="IPR011050">
    <property type="entry name" value="Pectin_lyase_fold/virulence"/>
</dbReference>
<comment type="subcellular location">
    <subcellularLocation>
        <location evidence="1">Secreted</location>
    </subcellularLocation>
</comment>
<evidence type="ECO:0000313" key="19">
    <source>
        <dbReference type="Proteomes" id="UP000268823"/>
    </source>
</evidence>
<evidence type="ECO:0000313" key="18">
    <source>
        <dbReference type="EMBL" id="RMY87495.1"/>
    </source>
</evidence>
<dbReference type="EC" id="3.2.1.67" evidence="12"/>
<dbReference type="EMBL" id="QWIR01000093">
    <property type="protein sequence ID" value="RMY87495.1"/>
    <property type="molecule type" value="Genomic_DNA"/>
</dbReference>
<dbReference type="Pfam" id="PF00295">
    <property type="entry name" value="Glyco_hydro_28"/>
    <property type="match status" value="1"/>
</dbReference>
<evidence type="ECO:0000256" key="11">
    <source>
        <dbReference type="ARBA" id="ARBA00037312"/>
    </source>
</evidence>
<comment type="caution">
    <text evidence="18">The sequence shown here is derived from an EMBL/GenBank/DDBJ whole genome shotgun (WGS) entry which is preliminary data.</text>
</comment>
<gene>
    <name evidence="18" type="ORF">D0861_05329</name>
</gene>
<keyword evidence="3" id="KW-0964">Secreted</keyword>
<dbReference type="PANTHER" id="PTHR31736">
    <property type="match status" value="1"/>
</dbReference>
<feature type="signal peptide" evidence="17">
    <location>
        <begin position="1"/>
        <end position="19"/>
    </location>
</feature>
<comment type="function">
    <text evidence="11">Specific in hydrolyzing the terminal glycosidic bond of polygalacturonic acid and oligogalacturonates.</text>
</comment>
<evidence type="ECO:0000256" key="17">
    <source>
        <dbReference type="SAM" id="SignalP"/>
    </source>
</evidence>
<keyword evidence="5" id="KW-0677">Repeat</keyword>
<evidence type="ECO:0000256" key="7">
    <source>
        <dbReference type="ARBA" id="ARBA00023157"/>
    </source>
</evidence>
<evidence type="ECO:0000256" key="15">
    <source>
        <dbReference type="ARBA" id="ARBA00048766"/>
    </source>
</evidence>
<dbReference type="GO" id="GO:0005975">
    <property type="term" value="P:carbohydrate metabolic process"/>
    <property type="evidence" value="ECO:0007669"/>
    <property type="project" value="InterPro"/>
</dbReference>
<comment type="similarity">
    <text evidence="2 16">Belongs to the glycosyl hydrolase 28 family.</text>
</comment>
<evidence type="ECO:0000256" key="1">
    <source>
        <dbReference type="ARBA" id="ARBA00004613"/>
    </source>
</evidence>
<reference evidence="18 19" key="1">
    <citation type="journal article" date="2018" name="BMC Genomics">
        <title>Genomic evidence for intraspecific hybridization in a clonal and extremely halotolerant yeast.</title>
        <authorList>
            <person name="Gostincar C."/>
            <person name="Stajich J.E."/>
            <person name="Zupancic J."/>
            <person name="Zalar P."/>
            <person name="Gunde-Cimerman N."/>
        </authorList>
    </citation>
    <scope>NUCLEOTIDE SEQUENCE [LARGE SCALE GENOMIC DNA]</scope>
    <source>
        <strain evidence="18 19">EXF-2788</strain>
    </source>
</reference>
<proteinExistence type="inferred from homology"/>
<evidence type="ECO:0000256" key="10">
    <source>
        <dbReference type="ARBA" id="ARBA00023316"/>
    </source>
</evidence>
<keyword evidence="6 16" id="KW-0378">Hydrolase</keyword>
<evidence type="ECO:0000256" key="8">
    <source>
        <dbReference type="ARBA" id="ARBA00023180"/>
    </source>
</evidence>
<dbReference type="GO" id="GO:0071555">
    <property type="term" value="P:cell wall organization"/>
    <property type="evidence" value="ECO:0007669"/>
    <property type="project" value="UniProtKB-KW"/>
</dbReference>
<dbReference type="VEuPathDB" id="FungiDB:BTJ68_12690"/>
<evidence type="ECO:0000256" key="6">
    <source>
        <dbReference type="ARBA" id="ARBA00022801"/>
    </source>
</evidence>
<evidence type="ECO:0000256" key="4">
    <source>
        <dbReference type="ARBA" id="ARBA00022729"/>
    </source>
</evidence>
<evidence type="ECO:0000256" key="9">
    <source>
        <dbReference type="ARBA" id="ARBA00023295"/>
    </source>
</evidence>
<dbReference type="SUPFAM" id="SSF51126">
    <property type="entry name" value="Pectin lyase-like"/>
    <property type="match status" value="1"/>
</dbReference>